<dbReference type="GO" id="GO:0005546">
    <property type="term" value="F:phosphatidylinositol-4,5-bisphosphate binding"/>
    <property type="evidence" value="ECO:0007669"/>
    <property type="project" value="TreeGrafter"/>
</dbReference>
<dbReference type="PANTHER" id="PTHR22237">
    <property type="entry name" value="APC MEMBRANE RECRUITMENT PROTEIN 2-RELATED"/>
    <property type="match status" value="1"/>
</dbReference>
<evidence type="ECO:0000313" key="8">
    <source>
        <dbReference type="EMBL" id="KAG5852139.1"/>
    </source>
</evidence>
<evidence type="ECO:0000256" key="7">
    <source>
        <dbReference type="SAM" id="MobiDB-lite"/>
    </source>
</evidence>
<dbReference type="Pfam" id="PF09422">
    <property type="entry name" value="AMER"/>
    <property type="match status" value="1"/>
</dbReference>
<dbReference type="GO" id="GO:0008013">
    <property type="term" value="F:beta-catenin binding"/>
    <property type="evidence" value="ECO:0007669"/>
    <property type="project" value="TreeGrafter"/>
</dbReference>
<dbReference type="EMBL" id="JAFIRN010000003">
    <property type="protein sequence ID" value="KAG5852139.1"/>
    <property type="molecule type" value="Genomic_DNA"/>
</dbReference>
<feature type="region of interest" description="Disordered" evidence="7">
    <location>
        <begin position="1041"/>
        <end position="1105"/>
    </location>
</feature>
<evidence type="ECO:0000256" key="6">
    <source>
        <dbReference type="ARBA" id="ARBA00023136"/>
    </source>
</evidence>
<dbReference type="AlphaFoldDB" id="A0A9D3MNF3"/>
<comment type="similarity">
    <text evidence="2">Belongs to the Amer family.</text>
</comment>
<dbReference type="InterPro" id="IPR019003">
    <property type="entry name" value="AMER"/>
</dbReference>
<protein>
    <recommendedName>
        <fullName evidence="10">APC membrane recruitment protein 1</fullName>
    </recommendedName>
</protein>
<evidence type="ECO:0000256" key="3">
    <source>
        <dbReference type="ARBA" id="ARBA00022475"/>
    </source>
</evidence>
<keyword evidence="5" id="KW-0446">Lipid-binding</keyword>
<comment type="subcellular location">
    <subcellularLocation>
        <location evidence="1">Cell membrane</location>
        <topology evidence="1">Peripheral membrane protein</topology>
    </subcellularLocation>
</comment>
<evidence type="ECO:0000256" key="4">
    <source>
        <dbReference type="ARBA" id="ARBA00022687"/>
    </source>
</evidence>
<keyword evidence="6" id="KW-0472">Membrane</keyword>
<sequence length="1105" mass="121266">MEPRKGTVPIGVTEPLIRVCGETAMGLHLEAVSSCESCDVNLPEPQPTRTLKWTAFKLFGGRRSICTLPSFFRSRKCHGKGTSKKGINKSKTHDGISKVSWEDGGRAGDMPTKDFEYHRQKDSALPSSKSSQVMNELSEGGVSSCLPTVSGDHKAFWDKSLHFRRPKRGLKGFFSSLRCPKKHRNVESGNRETFELSGDISEHTMHSTESEIDNHDPKSVGNLAEPKAPASDVKDTLTVTCEVNEEVIVSVNPVDCTDQDSTDRDSLKSLTGVATALEPAANALNVAIEVEAPSSNVDLTLASVARLDLAESSERSVQSPDHVYVISADEASLKSFDSLTGCGDVIADQDEDGVADRTVVREKSCSAAKRSSSYVNFQGGGEEMATPDEVDYLRGLWESDTVDEVGSFPREHPGYVSCDVSLAVTEAPLIASPHMDAGGNCSSLQHGTGTSNAPIHVLTPQSDQQGSLPNSDEGYYDSTTPGPDEDRRHDLVGIANERLPRDSYSGDALYELYESEDPLTSPPVEGKHSVETLSSALDTLDFLCLTSQDPDEEHLREPQNVQNSTAKEQAEFKFCFKKSPAECITRLNEKQACQNEEQLQVISWIPSPKDECVSYEHRCLNDRNKNGKSVFCFEKSKDNHLDDTKDVICTAPIPKSALPLQDLTSCAVQVHQMDLPENQGKMSLSNKLEVGAEHGQTVCFSQALVNFTNDTRLFNNLSRSLVGPEQGSVFTQNMEALPAMVTFDVFDTENEGECDRHTEMDIELEMEMEMEGTDDDVESPYESSPYESYLQKDAFAEWDDKMLNDFDRSLLCSNAWGVASLPRYYGLGGISPPIPAALSAKRRSRSLDTDALESEISDLCLTKTKPKPVLIALPKSEQRSSKLSPLHFKTNGHLASPEMLGRAETTVSWQPQTSGSSVPSQTDEERIGWIEYALEREGAKPAFYQAEGPQSQHIGQGTKCKIRPQISMCAVQEKLGCNSTLQSPGQMVKSSHLPVQCGPRSFQPDASMPGTPGEFSRRDSAQVSALDDRNPAHFSRKHFAKQLHKSTQPPSKIRPVGITRGMPHFRPDTNRTSKLTNCKKQRESTSKGREDLSVSLPVGCHKHSA</sequence>
<organism evidence="8 9">
    <name type="scientific">Anguilla anguilla</name>
    <name type="common">European freshwater eel</name>
    <name type="synonym">Muraena anguilla</name>
    <dbReference type="NCBI Taxonomy" id="7936"/>
    <lineage>
        <taxon>Eukaryota</taxon>
        <taxon>Metazoa</taxon>
        <taxon>Chordata</taxon>
        <taxon>Craniata</taxon>
        <taxon>Vertebrata</taxon>
        <taxon>Euteleostomi</taxon>
        <taxon>Actinopterygii</taxon>
        <taxon>Neopterygii</taxon>
        <taxon>Teleostei</taxon>
        <taxon>Anguilliformes</taxon>
        <taxon>Anguillidae</taxon>
        <taxon>Anguilla</taxon>
    </lineage>
</organism>
<comment type="caution">
    <text evidence="8">The sequence shown here is derived from an EMBL/GenBank/DDBJ whole genome shotgun (WGS) entry which is preliminary data.</text>
</comment>
<keyword evidence="9" id="KW-1185">Reference proteome</keyword>
<dbReference type="PANTHER" id="PTHR22237:SF0">
    <property type="entry name" value="APC MEMBRANE RECRUITMENT PROTEIN 1"/>
    <property type="match status" value="1"/>
</dbReference>
<name>A0A9D3MNF3_ANGAN</name>
<keyword evidence="3" id="KW-1003">Cell membrane</keyword>
<feature type="compositionally biased region" description="Basic residues" evidence="7">
    <location>
        <begin position="76"/>
        <end position="90"/>
    </location>
</feature>
<gene>
    <name evidence="8" type="ORF">ANANG_G00059270</name>
</gene>
<proteinExistence type="inferred from homology"/>
<dbReference type="Proteomes" id="UP001044222">
    <property type="component" value="Unassembled WGS sequence"/>
</dbReference>
<dbReference type="GO" id="GO:0016055">
    <property type="term" value="P:Wnt signaling pathway"/>
    <property type="evidence" value="ECO:0007669"/>
    <property type="project" value="UniProtKB-KW"/>
</dbReference>
<evidence type="ECO:0000256" key="2">
    <source>
        <dbReference type="ARBA" id="ARBA00007750"/>
    </source>
</evidence>
<evidence type="ECO:0000313" key="9">
    <source>
        <dbReference type="Proteomes" id="UP001044222"/>
    </source>
</evidence>
<feature type="region of interest" description="Disordered" evidence="7">
    <location>
        <begin position="76"/>
        <end position="113"/>
    </location>
</feature>
<dbReference type="GO" id="GO:0060828">
    <property type="term" value="P:regulation of canonical Wnt signaling pathway"/>
    <property type="evidence" value="ECO:0007669"/>
    <property type="project" value="TreeGrafter"/>
</dbReference>
<feature type="compositionally biased region" description="Basic and acidic residues" evidence="7">
    <location>
        <begin position="91"/>
        <end position="113"/>
    </location>
</feature>
<reference evidence="8" key="1">
    <citation type="submission" date="2021-01" db="EMBL/GenBank/DDBJ databases">
        <title>A chromosome-scale assembly of European eel, Anguilla anguilla.</title>
        <authorList>
            <person name="Henkel C."/>
            <person name="Jong-Raadsen S.A."/>
            <person name="Dufour S."/>
            <person name="Weltzien F.-A."/>
            <person name="Palstra A.P."/>
            <person name="Pelster B."/>
            <person name="Spaink H.P."/>
            <person name="Van Den Thillart G.E."/>
            <person name="Jansen H."/>
            <person name="Zahm M."/>
            <person name="Klopp C."/>
            <person name="Cedric C."/>
            <person name="Louis A."/>
            <person name="Berthelot C."/>
            <person name="Parey E."/>
            <person name="Roest Crollius H."/>
            <person name="Montfort J."/>
            <person name="Robinson-Rechavi M."/>
            <person name="Bucao C."/>
            <person name="Bouchez O."/>
            <person name="Gislard M."/>
            <person name="Lluch J."/>
            <person name="Milhes M."/>
            <person name="Lampietro C."/>
            <person name="Lopez Roques C."/>
            <person name="Donnadieu C."/>
            <person name="Braasch I."/>
            <person name="Desvignes T."/>
            <person name="Postlethwait J."/>
            <person name="Bobe J."/>
            <person name="Guiguen Y."/>
            <person name="Dirks R."/>
        </authorList>
    </citation>
    <scope>NUCLEOTIDE SEQUENCE</scope>
    <source>
        <strain evidence="8">Tag_6206</strain>
        <tissue evidence="8">Liver</tissue>
    </source>
</reference>
<accession>A0A9D3MNF3</accession>
<evidence type="ECO:0008006" key="10">
    <source>
        <dbReference type="Google" id="ProtNLM"/>
    </source>
</evidence>
<feature type="compositionally biased region" description="Polar residues" evidence="7">
    <location>
        <begin position="441"/>
        <end position="470"/>
    </location>
</feature>
<feature type="region of interest" description="Disordered" evidence="7">
    <location>
        <begin position="441"/>
        <end position="488"/>
    </location>
</feature>
<evidence type="ECO:0000256" key="1">
    <source>
        <dbReference type="ARBA" id="ARBA00004202"/>
    </source>
</evidence>
<feature type="compositionally biased region" description="Basic and acidic residues" evidence="7">
    <location>
        <begin position="1080"/>
        <end position="1092"/>
    </location>
</feature>
<dbReference type="GO" id="GO:0005886">
    <property type="term" value="C:plasma membrane"/>
    <property type="evidence" value="ECO:0007669"/>
    <property type="project" value="UniProtKB-SubCell"/>
</dbReference>
<evidence type="ECO:0000256" key="5">
    <source>
        <dbReference type="ARBA" id="ARBA00023121"/>
    </source>
</evidence>
<keyword evidence="4" id="KW-0879">Wnt signaling pathway</keyword>